<feature type="compositionally biased region" description="Acidic residues" evidence="1">
    <location>
        <begin position="248"/>
        <end position="263"/>
    </location>
</feature>
<proteinExistence type="predicted"/>
<dbReference type="STRING" id="53326.A0A016SDQ6"/>
<keyword evidence="3" id="KW-1185">Reference proteome</keyword>
<comment type="caution">
    <text evidence="2">The sequence shown here is derived from an EMBL/GenBank/DDBJ whole genome shotgun (WGS) entry which is preliminary data.</text>
</comment>
<feature type="region of interest" description="Disordered" evidence="1">
    <location>
        <begin position="333"/>
        <end position="353"/>
    </location>
</feature>
<organism evidence="2 3">
    <name type="scientific">Ancylostoma ceylanicum</name>
    <dbReference type="NCBI Taxonomy" id="53326"/>
    <lineage>
        <taxon>Eukaryota</taxon>
        <taxon>Metazoa</taxon>
        <taxon>Ecdysozoa</taxon>
        <taxon>Nematoda</taxon>
        <taxon>Chromadorea</taxon>
        <taxon>Rhabditida</taxon>
        <taxon>Rhabditina</taxon>
        <taxon>Rhabditomorpha</taxon>
        <taxon>Strongyloidea</taxon>
        <taxon>Ancylostomatidae</taxon>
        <taxon>Ancylostomatinae</taxon>
        <taxon>Ancylostoma</taxon>
    </lineage>
</organism>
<gene>
    <name evidence="2" type="primary">Acey_s0241.g3394</name>
    <name evidence="2" type="ORF">Y032_0241g3394</name>
</gene>
<feature type="region of interest" description="Disordered" evidence="1">
    <location>
        <begin position="235"/>
        <end position="265"/>
    </location>
</feature>
<evidence type="ECO:0008006" key="4">
    <source>
        <dbReference type="Google" id="ProtNLM"/>
    </source>
</evidence>
<reference evidence="3" key="1">
    <citation type="journal article" date="2015" name="Nat. Genet.">
        <title>The genome and transcriptome of the zoonotic hookworm Ancylostoma ceylanicum identify infection-specific gene families.</title>
        <authorList>
            <person name="Schwarz E.M."/>
            <person name="Hu Y."/>
            <person name="Antoshechkin I."/>
            <person name="Miller M.M."/>
            <person name="Sternberg P.W."/>
            <person name="Aroian R.V."/>
        </authorList>
    </citation>
    <scope>NUCLEOTIDE SEQUENCE</scope>
    <source>
        <strain evidence="3">HY135</strain>
    </source>
</reference>
<evidence type="ECO:0000313" key="2">
    <source>
        <dbReference type="EMBL" id="EYB88828.1"/>
    </source>
</evidence>
<evidence type="ECO:0000256" key="1">
    <source>
        <dbReference type="SAM" id="MobiDB-lite"/>
    </source>
</evidence>
<sequence>MLPFFLDYLLASLTNEIMKFFCTSSSFLLLSTLLHMVQNEEDKYLITLVYRFVFANEAICGDPFMDPEWLPAAEECYVNCDPAVHMCLIHTRTSVQKCRLFSRECQAAIRKHLGWSSTVVSIYRPEEITTAMPAFVTAQPEPNADRSAVEAAEDIERDLMGHSTPPSMPVPVDGLSSKEASMSVEVITPPSTSNRVDWMQPPPVEDTGYSFEEKQNVATSAPQDGYDGVAEQASEYDGGGVNNNNIEPETEEQEVEPAQEDMDYAPAPTTAPLARKKLKMKLIPPDKPKPAPPAFPPYYLKNRIPTLRPIAPIPPSQQDIVPKYINFLEPPEDTDEVEPFTSPSAPQPPGYRPFGPDDLNNIEETNSLDNLPEKMLEAPDETTWETPALVHTLRPYPMLKEIPADSGMVIPRTLMFRGDDDDSVSGARFEVLPPYTPLRNAFNVGSFDKNLLTLPEQRRIHHYTDPNARHKITAEVQPEKARDHSSRCCEWSLNGLCDSHWQRVRQICPKSCGTLVCEDVEGIKSCTRVVDVDVEDCFQSARLTRYFGLKNAETDEEKRSIIDGIVQQKLSRLGTKRKSRKRRH</sequence>
<dbReference type="EMBL" id="JARK01001577">
    <property type="protein sequence ID" value="EYB88828.1"/>
    <property type="molecule type" value="Genomic_DNA"/>
</dbReference>
<name>A0A016SDQ6_9BILA</name>
<protein>
    <recommendedName>
        <fullName evidence="4">ShKT domain-containing protein</fullName>
    </recommendedName>
</protein>
<dbReference type="Proteomes" id="UP000024635">
    <property type="component" value="Unassembled WGS sequence"/>
</dbReference>
<dbReference type="OrthoDB" id="5874015at2759"/>
<accession>A0A016SDQ6</accession>
<evidence type="ECO:0000313" key="3">
    <source>
        <dbReference type="Proteomes" id="UP000024635"/>
    </source>
</evidence>
<dbReference type="AlphaFoldDB" id="A0A016SDQ6"/>